<reference evidence="2 3" key="1">
    <citation type="submission" date="2019-05" db="EMBL/GenBank/DDBJ databases">
        <title>Emergence of the Ug99 lineage of the wheat stem rust pathogen through somatic hybridization.</title>
        <authorList>
            <person name="Li F."/>
            <person name="Upadhyaya N.M."/>
            <person name="Sperschneider J."/>
            <person name="Matny O."/>
            <person name="Nguyen-Phuc H."/>
            <person name="Mago R."/>
            <person name="Raley C."/>
            <person name="Miller M.E."/>
            <person name="Silverstein K.A.T."/>
            <person name="Henningsen E."/>
            <person name="Hirsch C.D."/>
            <person name="Visser B."/>
            <person name="Pretorius Z.A."/>
            <person name="Steffenson B.J."/>
            <person name="Schwessinger B."/>
            <person name="Dodds P.N."/>
            <person name="Figueroa M."/>
        </authorList>
    </citation>
    <scope>NUCLEOTIDE SEQUENCE [LARGE SCALE GENOMIC DNA]</scope>
    <source>
        <strain evidence="2">21-0</strain>
    </source>
</reference>
<comment type="caution">
    <text evidence="2">The sequence shown here is derived from an EMBL/GenBank/DDBJ whole genome shotgun (WGS) entry which is preliminary data.</text>
</comment>
<protein>
    <submittedName>
        <fullName evidence="2">Uncharacterized protein</fullName>
    </submittedName>
</protein>
<dbReference type="Proteomes" id="UP000324748">
    <property type="component" value="Unassembled WGS sequence"/>
</dbReference>
<accession>A0A5B0MFJ7</accession>
<proteinExistence type="predicted"/>
<keyword evidence="3" id="KW-1185">Reference proteome</keyword>
<gene>
    <name evidence="2" type="ORF">PGT21_024504</name>
</gene>
<evidence type="ECO:0000313" key="2">
    <source>
        <dbReference type="EMBL" id="KAA1074908.1"/>
    </source>
</evidence>
<dbReference type="EMBL" id="VSWC01000157">
    <property type="protein sequence ID" value="KAA1074908.1"/>
    <property type="molecule type" value="Genomic_DNA"/>
</dbReference>
<evidence type="ECO:0000256" key="1">
    <source>
        <dbReference type="SAM" id="MobiDB-lite"/>
    </source>
</evidence>
<dbReference type="AlphaFoldDB" id="A0A5B0MFJ7"/>
<feature type="region of interest" description="Disordered" evidence="1">
    <location>
        <begin position="69"/>
        <end position="96"/>
    </location>
</feature>
<feature type="region of interest" description="Disordered" evidence="1">
    <location>
        <begin position="15"/>
        <end position="51"/>
    </location>
</feature>
<organism evidence="2 3">
    <name type="scientific">Puccinia graminis f. sp. tritici</name>
    <dbReference type="NCBI Taxonomy" id="56615"/>
    <lineage>
        <taxon>Eukaryota</taxon>
        <taxon>Fungi</taxon>
        <taxon>Dikarya</taxon>
        <taxon>Basidiomycota</taxon>
        <taxon>Pucciniomycotina</taxon>
        <taxon>Pucciniomycetes</taxon>
        <taxon>Pucciniales</taxon>
        <taxon>Pucciniaceae</taxon>
        <taxon>Puccinia</taxon>
    </lineage>
</organism>
<feature type="compositionally biased region" description="Polar residues" evidence="1">
    <location>
        <begin position="74"/>
        <end position="96"/>
    </location>
</feature>
<sequence length="96" mass="9939">MGAMNAFRMLVANGMPPRPQIGTRPVSAEHIPAGPRPALGAIHPPSSASPLTSGALFERRLFSRAKITDHHSAKVTSRASAASNPVSEGVSLSDSV</sequence>
<evidence type="ECO:0000313" key="3">
    <source>
        <dbReference type="Proteomes" id="UP000324748"/>
    </source>
</evidence>
<name>A0A5B0MFJ7_PUCGR</name>